<dbReference type="AlphaFoldDB" id="A0A7L9J0H3"/>
<sequence length="198" mass="21242">MTRSRRGGHLAVVLAIGVVLAGCGDGDREDEHLPPDLVDQSQTTSVDADDVASDRARQRVYQWVSGRNTILAQPDHYTTEASIGFAEGTEATAILADAAELTVDKQTRQGETKLVGDPTATKIDLDPAPIKGTAIPPFVKVRACIDESGTHLVNASGTKVKGSEGKGPRPVSFHVLNRSWPNTDTWRIAWQEDIKGSC</sequence>
<dbReference type="RefSeq" id="WP_125932876.1">
    <property type="nucleotide sequence ID" value="NZ_CP013290.1"/>
</dbReference>
<feature type="region of interest" description="Disordered" evidence="1">
    <location>
        <begin position="27"/>
        <end position="53"/>
    </location>
</feature>
<dbReference type="EMBL" id="CP062789">
    <property type="protein sequence ID" value="QOK22617.1"/>
    <property type="molecule type" value="Genomic_DNA"/>
</dbReference>
<evidence type="ECO:0000313" key="2">
    <source>
        <dbReference type="EMBL" id="QOK22617.1"/>
    </source>
</evidence>
<protein>
    <recommendedName>
        <fullName evidence="4">Lipoprotein</fullName>
    </recommendedName>
</protein>
<dbReference type="PROSITE" id="PS51257">
    <property type="entry name" value="PROKAR_LIPOPROTEIN"/>
    <property type="match status" value="1"/>
</dbReference>
<evidence type="ECO:0000256" key="1">
    <source>
        <dbReference type="SAM" id="MobiDB-lite"/>
    </source>
</evidence>
<name>A0A7L9J0H3_9MICO</name>
<gene>
    <name evidence="2" type="ORF">IGS73_16405</name>
</gene>
<accession>A0A7L9J0H3</accession>
<evidence type="ECO:0000313" key="3">
    <source>
        <dbReference type="Proteomes" id="UP000593998"/>
    </source>
</evidence>
<dbReference type="Proteomes" id="UP000593998">
    <property type="component" value="Chromosome"/>
</dbReference>
<evidence type="ECO:0008006" key="4">
    <source>
        <dbReference type="Google" id="ProtNLM"/>
    </source>
</evidence>
<proteinExistence type="predicted"/>
<organism evidence="2 3">
    <name type="scientific">Janibacter indicus</name>
    <dbReference type="NCBI Taxonomy" id="857417"/>
    <lineage>
        <taxon>Bacteria</taxon>
        <taxon>Bacillati</taxon>
        <taxon>Actinomycetota</taxon>
        <taxon>Actinomycetes</taxon>
        <taxon>Micrococcales</taxon>
        <taxon>Intrasporangiaceae</taxon>
        <taxon>Janibacter</taxon>
    </lineage>
</organism>
<reference evidence="2 3" key="1">
    <citation type="submission" date="2020-10" db="EMBL/GenBank/DDBJ databases">
        <title>Janibacter indicus TT2 genome sequence.</title>
        <authorList>
            <person name="Lee K."/>
            <person name="Ganzorig M."/>
        </authorList>
    </citation>
    <scope>NUCLEOTIDE SEQUENCE [LARGE SCALE GENOMIC DNA]</scope>
    <source>
        <strain evidence="2 3">TT2</strain>
    </source>
</reference>